<feature type="compositionally biased region" description="Basic and acidic residues" evidence="9">
    <location>
        <begin position="1618"/>
        <end position="1633"/>
    </location>
</feature>
<dbReference type="GO" id="GO:0016020">
    <property type="term" value="C:membrane"/>
    <property type="evidence" value="ECO:0007669"/>
    <property type="project" value="UniProtKB-ARBA"/>
</dbReference>
<proteinExistence type="inferred from homology"/>
<dbReference type="FunFam" id="1.20.58.60:FF:000072">
    <property type="entry name" value="Spectrin beta chain"/>
    <property type="match status" value="1"/>
</dbReference>
<keyword evidence="11" id="KW-1185">Reference proteome</keyword>
<evidence type="ECO:0000256" key="3">
    <source>
        <dbReference type="ARBA" id="ARBA00022467"/>
    </source>
</evidence>
<dbReference type="PIRSF" id="PIRSF002297">
    <property type="entry name" value="Spectrin_beta_subunit"/>
    <property type="match status" value="1"/>
</dbReference>
<feature type="coiled-coil region" evidence="8">
    <location>
        <begin position="644"/>
        <end position="678"/>
    </location>
</feature>
<dbReference type="PROSITE" id="PS50003">
    <property type="entry name" value="PH_DOMAIN"/>
    <property type="match status" value="1"/>
</dbReference>
<dbReference type="InterPro" id="IPR011993">
    <property type="entry name" value="PH-like_dom_sf"/>
</dbReference>
<dbReference type="Pfam" id="PF15410">
    <property type="entry name" value="PH_9"/>
    <property type="match status" value="1"/>
</dbReference>
<feature type="coiled-coil region" evidence="8">
    <location>
        <begin position="1075"/>
        <end position="1102"/>
    </location>
</feature>
<sequence>MWFLLFFRFTEKGNLEVLLFTIQSKMRANNQKVYMPREGKLISDINKAWERLEKAEHERELALRTELIRQEKLEQLARRFDRKAAMRETWLSENQRLVSQDNFGFDLQAVEAATKKHEAIETDIAAYEERVQAVVSVAKELEVEHYHDIKRITARKDNVIRLWEYLLELLKARRQRLEMNLGLQRVFQEMLYIMDWMDEMKMLLLSQDYGKHLLGVEDLLQKHALVEADIAIQADRVKAVTTNANKYFVNDSGYKPCDPQVIQDRVSHLEFCYQELTQLAAERRARLEESRRLWKFFWEMAEEEGWIREKEQILSSEEHGKDLTGALRLLSQQRALEDEMSGRAGHLQHTIAEGQAMVQAGHFGATKIQERIDDLQAQWAALEQLAAVRKKRLEEALALHQFQADADDVDAWTLDALRIVSSGETGHDEFSTQALVRKHKDAAAEVASYRPVIDSLHEQAASLPKEEAESEEVRGRLAGIEERYKEVAELTKLRKQALQDALALYKMFSEADACEVWIDEKEQWLNSMEIPEKLEDLEVIQHRFESLEPEMNNQASRVAVVNQIARQLMHNGHPSEKDIKSQQDKLNNRWSQFRDLVDQKKESLNSALGVQNYHLDCNETKSWIKEKTKVIESTQELGNDLTGVMALQRKLTGMERDLAAIEDKLGDLQGEAQRLAEEHPDQAKAITGRLAEITAVWEEMKNTLKNREESLGEARKLQQFLRELDDFQSWLSRTQTAIASEDMPNTLAEAEKLMAQHEGIKNEIQNYEEDYQKMRDMGEMVTQDQTDAQYMFLRQRLQALDTGWNELHKMWENRQNLLSQSHAYQLFLRDTKQAEAFLNNQEYVLAHTEMPTTLESAEAAIKKQEDFMTTMDANEDKINGVVEAGRRLASDGNINAERIQERVASIDDRHKKNREAAVELLMRLKDNRDLQKFLQDCQELSLWINEKMLTAQDMTYDEARNLHSKWLKHQAFMAELQSNKEWLDKIQKDGTLLVSEKPETEAVVKEKLSALHAMWEELESTTQTKAQCLFDANKAELFTQSCADLDKWLAGLEGQIQSDDYGKDLTSVNILLKKQQMLENQVEVRQREVVELQSQVKALGQEVKDTDEVDGRRQVVENKFQELLEPLRRRRNFLVASREVHQFNRDVEDEILWVQERMAVATSTDHGHNLQTVQLLIKKNQTLQKEIQGHQPRIDDILERSQSLLQDESSNGDGIRQRLADLQQLWRQLMEEAERRHGRLEEAHKAQQYYFDAAEAEAWMSEQELYMMSEEKAKDEQSAVTMLKKHQIVEQAVEDYAETVHQLSKTSRGLVADGHPERLSSPASRTHVDTCSRATPAEAPDIFLEVHQFSRDAGVAEAWLLGQEPYLSSREVGQSVDEVEKLIKRHEAFEKSAATWEERFSALERLTTRRHSERTPIGPGLSSGQYDSDGVDGGGLVNGVAERSSKEPSPAPSPTSGRKSKSSQSSTLPAKNQETASQLEGLLYRKHEWEGHNKKASNRSWHNVYCVINNQEMGFYKDSKAANQGVPYHNELPISLKDATCDVASDYKKKKHVFKLRVADGNEYLFQAKDEEEMSTWIQAILNTADRADVQGSNPGTPASGRAQTLPAAVTLSSESSPGKREKDKEKDKEKRFSLFSKKKQSEHLTAAIPGSTSVNSLEVCVTAETMLQERFREFARDTGNIGQERVDAVNRLADELINAGHGDAATVAEWKDGLNEAWADLLELIDTRTQILAASFELHKFYHDAKEILGRIVDKQKKLPEEVGRDQNTVETLQRMHTTFEHDIQALGTQVRQLQEDAVRLQSAYAGDKADDIQRRESEVLEAWRSLLEACDGRRLRLLDTGDKFRFFSMVRDLLLWMDDVIRLIEAQENPRDVSSVELLMNNHQGIKAEIDARNDSFTACIELGKALLARKHYASEEIKEKLLQLTDKRKEMIDKWEDRWEWLRLRNICSDQQLAVGGFSILAFIIHQSCDEQNSEEL</sequence>
<comment type="similarity">
    <text evidence="2">Belongs to the spectrin family.</text>
</comment>
<dbReference type="SUPFAM" id="SSF50729">
    <property type="entry name" value="PH domain-like"/>
    <property type="match status" value="1"/>
</dbReference>
<evidence type="ECO:0000256" key="6">
    <source>
        <dbReference type="ARBA" id="ARBA00023203"/>
    </source>
</evidence>
<feature type="region of interest" description="Disordered" evidence="9">
    <location>
        <begin position="1588"/>
        <end position="1633"/>
    </location>
</feature>
<dbReference type="CDD" id="cd00176">
    <property type="entry name" value="SPEC"/>
    <property type="match status" value="8"/>
</dbReference>
<dbReference type="GO" id="GO:0003779">
    <property type="term" value="F:actin binding"/>
    <property type="evidence" value="ECO:0007669"/>
    <property type="project" value="UniProtKB-KW"/>
</dbReference>
<dbReference type="GO" id="GO:0005543">
    <property type="term" value="F:phospholipid binding"/>
    <property type="evidence" value="ECO:0007669"/>
    <property type="project" value="InterPro"/>
</dbReference>
<dbReference type="FunFam" id="1.20.58.60:FF:000018">
    <property type="entry name" value="Spectrin beta chain"/>
    <property type="match status" value="1"/>
</dbReference>
<dbReference type="SMART" id="SM00233">
    <property type="entry name" value="PH"/>
    <property type="match status" value="1"/>
</dbReference>
<keyword evidence="7" id="KW-0206">Cytoskeleton</keyword>
<name>A0A9Y4NH09_9TELE</name>
<keyword evidence="3" id="KW-0117">Actin capping</keyword>
<dbReference type="InterPro" id="IPR001849">
    <property type="entry name" value="PH_domain"/>
</dbReference>
<dbReference type="InterPro" id="IPR018159">
    <property type="entry name" value="Spectrin/alpha-actinin"/>
</dbReference>
<evidence type="ECO:0000256" key="5">
    <source>
        <dbReference type="ARBA" id="ARBA00022737"/>
    </source>
</evidence>
<dbReference type="FunFam" id="1.20.58.60:FF:000099">
    <property type="entry name" value="Spectrin beta chain"/>
    <property type="match status" value="1"/>
</dbReference>
<dbReference type="FunFam" id="1.20.58.60:FF:000153">
    <property type="entry name" value="Spectrin beta chain"/>
    <property type="match status" value="1"/>
</dbReference>
<evidence type="ECO:0000256" key="2">
    <source>
        <dbReference type="ARBA" id="ARBA00006826"/>
    </source>
</evidence>
<dbReference type="FunFam" id="1.20.58.60:FF:000033">
    <property type="entry name" value="Spectrin beta chain"/>
    <property type="match status" value="1"/>
</dbReference>
<feature type="coiled-coil region" evidence="8">
    <location>
        <begin position="750"/>
        <end position="777"/>
    </location>
</feature>
<dbReference type="GeneID" id="103370005"/>
<dbReference type="FunFam" id="2.30.29.30:FF:000024">
    <property type="entry name" value="Spectrin beta chain"/>
    <property type="match status" value="1"/>
</dbReference>
<reference evidence="12" key="1">
    <citation type="submission" date="2025-08" db="UniProtKB">
        <authorList>
            <consortium name="RefSeq"/>
        </authorList>
    </citation>
    <scope>IDENTIFICATION</scope>
</reference>
<dbReference type="FunFam" id="1.20.58.60:FF:000028">
    <property type="entry name" value="Spectrin beta chain"/>
    <property type="match status" value="1"/>
</dbReference>
<dbReference type="RefSeq" id="XP_008297123.1">
    <property type="nucleotide sequence ID" value="XM_008298901.1"/>
</dbReference>
<evidence type="ECO:0000256" key="9">
    <source>
        <dbReference type="SAM" id="MobiDB-lite"/>
    </source>
</evidence>
<evidence type="ECO:0000313" key="11">
    <source>
        <dbReference type="Proteomes" id="UP000694891"/>
    </source>
</evidence>
<dbReference type="InterPro" id="IPR041681">
    <property type="entry name" value="PH_9"/>
</dbReference>
<dbReference type="PANTHER" id="PTHR11915">
    <property type="entry name" value="SPECTRIN/FILAMIN RELATED CYTOSKELETAL PROTEIN"/>
    <property type="match status" value="1"/>
</dbReference>
<feature type="coiled-coil region" evidence="8">
    <location>
        <begin position="110"/>
        <end position="144"/>
    </location>
</feature>
<dbReference type="GO" id="GO:0008091">
    <property type="term" value="C:spectrin"/>
    <property type="evidence" value="ECO:0007669"/>
    <property type="project" value="InterPro"/>
</dbReference>
<dbReference type="FunFam" id="1.20.58.60:FF:000011">
    <property type="entry name" value="Spectrin beta chain"/>
    <property type="match status" value="1"/>
</dbReference>
<dbReference type="FunFam" id="1.20.58.60:FF:000059">
    <property type="entry name" value="Spectrin beta chain"/>
    <property type="match status" value="1"/>
</dbReference>
<dbReference type="InterPro" id="IPR002017">
    <property type="entry name" value="Spectrin_repeat"/>
</dbReference>
<keyword evidence="8" id="KW-0175">Coiled coil</keyword>
<protein>
    <submittedName>
        <fullName evidence="12">Spectrin beta chain, non-erythrocytic 1-like</fullName>
    </submittedName>
</protein>
<evidence type="ECO:0000256" key="8">
    <source>
        <dbReference type="SAM" id="Coils"/>
    </source>
</evidence>
<dbReference type="SUPFAM" id="SSF46966">
    <property type="entry name" value="Spectrin repeat"/>
    <property type="match status" value="14"/>
</dbReference>
<dbReference type="CDD" id="cd10571">
    <property type="entry name" value="PH_beta_spectrin"/>
    <property type="match status" value="1"/>
</dbReference>
<keyword evidence="5" id="KW-0677">Repeat</keyword>
<feature type="domain" description="PH" evidence="10">
    <location>
        <begin position="1476"/>
        <end position="1586"/>
    </location>
</feature>
<accession>A0A9Y4NH09</accession>
<dbReference type="FunFam" id="1.20.58.60:FF:000158">
    <property type="entry name" value="Spectrin beta chain"/>
    <property type="match status" value="1"/>
</dbReference>
<dbReference type="GO" id="GO:0005200">
    <property type="term" value="F:structural constituent of cytoskeleton"/>
    <property type="evidence" value="ECO:0007669"/>
    <property type="project" value="InterPro"/>
</dbReference>
<evidence type="ECO:0000259" key="10">
    <source>
        <dbReference type="PROSITE" id="PS50003"/>
    </source>
</evidence>
<evidence type="ECO:0000256" key="7">
    <source>
        <dbReference type="ARBA" id="ARBA00023212"/>
    </source>
</evidence>
<dbReference type="GO" id="GO:0051693">
    <property type="term" value="P:actin filament capping"/>
    <property type="evidence" value="ECO:0007669"/>
    <property type="project" value="UniProtKB-KW"/>
</dbReference>
<dbReference type="Gene3D" id="1.20.58.60">
    <property type="match status" value="13"/>
</dbReference>
<evidence type="ECO:0000256" key="1">
    <source>
        <dbReference type="ARBA" id="ARBA00004245"/>
    </source>
</evidence>
<feature type="region of interest" description="Disordered" evidence="9">
    <location>
        <begin position="1407"/>
        <end position="1475"/>
    </location>
</feature>
<feature type="compositionally biased region" description="Low complexity" evidence="9">
    <location>
        <begin position="1454"/>
        <end position="1467"/>
    </location>
</feature>
<dbReference type="SMART" id="SM00150">
    <property type="entry name" value="SPEC"/>
    <property type="match status" value="16"/>
</dbReference>
<dbReference type="InterPro" id="IPR016343">
    <property type="entry name" value="Spectrin_bsu"/>
</dbReference>
<evidence type="ECO:0000313" key="12">
    <source>
        <dbReference type="RefSeq" id="XP_008297123.1"/>
    </source>
</evidence>
<dbReference type="InterPro" id="IPR001605">
    <property type="entry name" value="PH_dom-spectrin-type"/>
</dbReference>
<organism evidence="11 12">
    <name type="scientific">Stegastes partitus</name>
    <name type="common">bicolor damselfish</name>
    <dbReference type="NCBI Taxonomy" id="144197"/>
    <lineage>
        <taxon>Eukaryota</taxon>
        <taxon>Metazoa</taxon>
        <taxon>Chordata</taxon>
        <taxon>Craniata</taxon>
        <taxon>Vertebrata</taxon>
        <taxon>Euteleostomi</taxon>
        <taxon>Actinopterygii</taxon>
        <taxon>Neopterygii</taxon>
        <taxon>Teleostei</taxon>
        <taxon>Neoteleostei</taxon>
        <taxon>Acanthomorphata</taxon>
        <taxon>Ovalentaria</taxon>
        <taxon>Pomacentridae</taxon>
        <taxon>Stegastes</taxon>
    </lineage>
</organism>
<keyword evidence="4" id="KW-0963">Cytoplasm</keyword>
<dbReference type="FunFam" id="1.20.58.60:FF:000105">
    <property type="entry name" value="Spectrin beta chain"/>
    <property type="match status" value="1"/>
</dbReference>
<dbReference type="Pfam" id="PF00435">
    <property type="entry name" value="Spectrin"/>
    <property type="match status" value="16"/>
</dbReference>
<gene>
    <name evidence="12" type="primary">LOC103370005</name>
</gene>
<dbReference type="PRINTS" id="PR00683">
    <property type="entry name" value="SPECTRINPH"/>
</dbReference>
<evidence type="ECO:0000256" key="4">
    <source>
        <dbReference type="ARBA" id="ARBA00022490"/>
    </source>
</evidence>
<dbReference type="Gene3D" id="2.30.29.30">
    <property type="entry name" value="Pleckstrin-homology domain (PH domain)/Phosphotyrosine-binding domain (PTB)"/>
    <property type="match status" value="1"/>
</dbReference>
<feature type="region of interest" description="Disordered" evidence="9">
    <location>
        <begin position="1307"/>
        <end position="1331"/>
    </location>
</feature>
<keyword evidence="6" id="KW-0009">Actin-binding</keyword>
<comment type="subcellular location">
    <subcellularLocation>
        <location evidence="1">Cytoplasm</location>
        <location evidence="1">Cytoskeleton</location>
    </subcellularLocation>
</comment>
<dbReference type="FunFam" id="1.20.58.60:FF:000019">
    <property type="entry name" value="Spectrin beta chain"/>
    <property type="match status" value="1"/>
</dbReference>
<dbReference type="Proteomes" id="UP000694891">
    <property type="component" value="Unplaced"/>
</dbReference>